<gene>
    <name evidence="4" type="ORF">HCN08_14355</name>
</gene>
<feature type="domain" description="Isochorismatase-like" evidence="3">
    <location>
        <begin position="11"/>
        <end position="178"/>
    </location>
</feature>
<dbReference type="InterPro" id="IPR036380">
    <property type="entry name" value="Isochorismatase-like_sf"/>
</dbReference>
<keyword evidence="1 4" id="KW-0378">Hydrolase</keyword>
<sequence length="256" mass="28250">MTGRGDGGRGTVLVVVDVQNDFCVGPLAESRYPGDPAVLREVVANTARAVAAARARGVEVVFVRFLGDPAYQGPAWRRRDARRGSRPKCLEGTWGAEFTEPLQPAEGERVFTKRACFDAFLAEGFGSHLAARGAGHLVLAGVFTDVCVDSTARTAFQKGLHLTVLRDCTTALHVPDEQILRFMSRLYDARVVAHEPVTGWARHPERWAAQEDEYEEDFEDDEAEEEEAAWPAPQQRAHPSDPPTWPTTRRTADPRG</sequence>
<dbReference type="SUPFAM" id="SSF52499">
    <property type="entry name" value="Isochorismatase-like hydrolases"/>
    <property type="match status" value="1"/>
</dbReference>
<reference evidence="4 5" key="1">
    <citation type="submission" date="2020-03" db="EMBL/GenBank/DDBJ databases">
        <title>WGS of actinomycetes isolated from Thailand.</title>
        <authorList>
            <person name="Thawai C."/>
        </authorList>
    </citation>
    <scope>NUCLEOTIDE SEQUENCE [LARGE SCALE GENOMIC DNA]</scope>
    <source>
        <strain evidence="4 5">PRB2-1</strain>
    </source>
</reference>
<dbReference type="EMBL" id="JAATEJ010000009">
    <property type="protein sequence ID" value="NJP44566.1"/>
    <property type="molecule type" value="Genomic_DNA"/>
</dbReference>
<dbReference type="RefSeq" id="WP_167983425.1">
    <property type="nucleotide sequence ID" value="NZ_JAATEJ010000009.1"/>
</dbReference>
<dbReference type="InterPro" id="IPR050272">
    <property type="entry name" value="Isochorismatase-like_hydrls"/>
</dbReference>
<evidence type="ECO:0000256" key="2">
    <source>
        <dbReference type="SAM" id="MobiDB-lite"/>
    </source>
</evidence>
<dbReference type="PANTHER" id="PTHR43540:SF1">
    <property type="entry name" value="ISOCHORISMATASE HYDROLASE"/>
    <property type="match status" value="1"/>
</dbReference>
<proteinExistence type="predicted"/>
<keyword evidence="5" id="KW-1185">Reference proteome</keyword>
<evidence type="ECO:0000256" key="1">
    <source>
        <dbReference type="ARBA" id="ARBA00022801"/>
    </source>
</evidence>
<protein>
    <submittedName>
        <fullName evidence="4">Cysteine hydrolase</fullName>
    </submittedName>
</protein>
<dbReference type="CDD" id="cd00431">
    <property type="entry name" value="cysteine_hydrolases"/>
    <property type="match status" value="1"/>
</dbReference>
<evidence type="ECO:0000313" key="5">
    <source>
        <dbReference type="Proteomes" id="UP000734511"/>
    </source>
</evidence>
<dbReference type="PANTHER" id="PTHR43540">
    <property type="entry name" value="PEROXYUREIDOACRYLATE/UREIDOACRYLATE AMIDOHYDROLASE-RELATED"/>
    <property type="match status" value="1"/>
</dbReference>
<evidence type="ECO:0000259" key="3">
    <source>
        <dbReference type="Pfam" id="PF00857"/>
    </source>
</evidence>
<name>A0ABX0ZSJ1_9ACTN</name>
<dbReference type="GO" id="GO:0016787">
    <property type="term" value="F:hydrolase activity"/>
    <property type="evidence" value="ECO:0007669"/>
    <property type="project" value="UniProtKB-KW"/>
</dbReference>
<evidence type="ECO:0000313" key="4">
    <source>
        <dbReference type="EMBL" id="NJP44566.1"/>
    </source>
</evidence>
<dbReference type="InterPro" id="IPR000868">
    <property type="entry name" value="Isochorismatase-like_dom"/>
</dbReference>
<dbReference type="Proteomes" id="UP000734511">
    <property type="component" value="Unassembled WGS sequence"/>
</dbReference>
<accession>A0ABX0ZSJ1</accession>
<dbReference type="Gene3D" id="3.40.50.850">
    <property type="entry name" value="Isochorismatase-like"/>
    <property type="match status" value="1"/>
</dbReference>
<dbReference type="Pfam" id="PF00857">
    <property type="entry name" value="Isochorismatase"/>
    <property type="match status" value="1"/>
</dbReference>
<feature type="region of interest" description="Disordered" evidence="2">
    <location>
        <begin position="208"/>
        <end position="256"/>
    </location>
</feature>
<comment type="caution">
    <text evidence="4">The sequence shown here is derived from an EMBL/GenBank/DDBJ whole genome shotgun (WGS) entry which is preliminary data.</text>
</comment>
<organism evidence="4 5">
    <name type="scientific">Actinacidiphila epipremni</name>
    <dbReference type="NCBI Taxonomy" id="2053013"/>
    <lineage>
        <taxon>Bacteria</taxon>
        <taxon>Bacillati</taxon>
        <taxon>Actinomycetota</taxon>
        <taxon>Actinomycetes</taxon>
        <taxon>Kitasatosporales</taxon>
        <taxon>Streptomycetaceae</taxon>
        <taxon>Actinacidiphila</taxon>
    </lineage>
</organism>
<feature type="compositionally biased region" description="Acidic residues" evidence="2">
    <location>
        <begin position="210"/>
        <end position="228"/>
    </location>
</feature>